<dbReference type="Proteomes" id="UP001457282">
    <property type="component" value="Unassembled WGS sequence"/>
</dbReference>
<feature type="region of interest" description="Disordered" evidence="1">
    <location>
        <begin position="105"/>
        <end position="133"/>
    </location>
</feature>
<organism evidence="2 3">
    <name type="scientific">Rubus argutus</name>
    <name type="common">Southern blackberry</name>
    <dbReference type="NCBI Taxonomy" id="59490"/>
    <lineage>
        <taxon>Eukaryota</taxon>
        <taxon>Viridiplantae</taxon>
        <taxon>Streptophyta</taxon>
        <taxon>Embryophyta</taxon>
        <taxon>Tracheophyta</taxon>
        <taxon>Spermatophyta</taxon>
        <taxon>Magnoliopsida</taxon>
        <taxon>eudicotyledons</taxon>
        <taxon>Gunneridae</taxon>
        <taxon>Pentapetalae</taxon>
        <taxon>rosids</taxon>
        <taxon>fabids</taxon>
        <taxon>Rosales</taxon>
        <taxon>Rosaceae</taxon>
        <taxon>Rosoideae</taxon>
        <taxon>Rosoideae incertae sedis</taxon>
        <taxon>Rubus</taxon>
    </lineage>
</organism>
<evidence type="ECO:0000313" key="2">
    <source>
        <dbReference type="EMBL" id="KAK9926671.1"/>
    </source>
</evidence>
<feature type="compositionally biased region" description="Basic residues" evidence="1">
    <location>
        <begin position="123"/>
        <end position="133"/>
    </location>
</feature>
<accession>A0AAW1WPL2</accession>
<dbReference type="EMBL" id="JBEDUW010000005">
    <property type="protein sequence ID" value="KAK9926671.1"/>
    <property type="molecule type" value="Genomic_DNA"/>
</dbReference>
<reference evidence="2 3" key="1">
    <citation type="journal article" date="2023" name="G3 (Bethesda)">
        <title>A chromosome-length genome assembly and annotation of blackberry (Rubus argutus, cv. 'Hillquist').</title>
        <authorList>
            <person name="Bruna T."/>
            <person name="Aryal R."/>
            <person name="Dudchenko O."/>
            <person name="Sargent D.J."/>
            <person name="Mead D."/>
            <person name="Buti M."/>
            <person name="Cavallini A."/>
            <person name="Hytonen T."/>
            <person name="Andres J."/>
            <person name="Pham M."/>
            <person name="Weisz D."/>
            <person name="Mascagni F."/>
            <person name="Usai G."/>
            <person name="Natali L."/>
            <person name="Bassil N."/>
            <person name="Fernandez G.E."/>
            <person name="Lomsadze A."/>
            <person name="Armour M."/>
            <person name="Olukolu B."/>
            <person name="Poorten T."/>
            <person name="Britton C."/>
            <person name="Davik J."/>
            <person name="Ashrafi H."/>
            <person name="Aiden E.L."/>
            <person name="Borodovsky M."/>
            <person name="Worthington M."/>
        </authorList>
    </citation>
    <scope>NUCLEOTIDE SEQUENCE [LARGE SCALE GENOMIC DNA]</scope>
    <source>
        <strain evidence="2">PI 553951</strain>
    </source>
</reference>
<name>A0AAW1WPL2_RUBAR</name>
<proteinExistence type="predicted"/>
<gene>
    <name evidence="2" type="ORF">M0R45_023886</name>
</gene>
<evidence type="ECO:0000313" key="3">
    <source>
        <dbReference type="Proteomes" id="UP001457282"/>
    </source>
</evidence>
<comment type="caution">
    <text evidence="2">The sequence shown here is derived from an EMBL/GenBank/DDBJ whole genome shotgun (WGS) entry which is preliminary data.</text>
</comment>
<keyword evidence="3" id="KW-1185">Reference proteome</keyword>
<dbReference type="AlphaFoldDB" id="A0AAW1WPL2"/>
<evidence type="ECO:0000256" key="1">
    <source>
        <dbReference type="SAM" id="MobiDB-lite"/>
    </source>
</evidence>
<sequence>MTAIRTPILTHRRRRKTTHPAPHNIPRLEEKQSQFTLLIEEDAPAGHAIMGGTSGEDEWLKHNSSVVLERALEHQASEPLAPEGTFEASEDQELAVSAANLLLELARGRPRSPRIPRGGPGGRRGRGSRGGRG</sequence>
<protein>
    <submittedName>
        <fullName evidence="2">Uncharacterized protein</fullName>
    </submittedName>
</protein>